<dbReference type="EMBL" id="NJAI01000002">
    <property type="protein sequence ID" value="PHM56150.1"/>
    <property type="molecule type" value="Genomic_DNA"/>
</dbReference>
<gene>
    <name evidence="3" type="ORF">Xhom_01627</name>
</gene>
<name>A0A2G0QAA6_XENHO</name>
<dbReference type="Proteomes" id="UP000225433">
    <property type="component" value="Unassembled WGS sequence"/>
</dbReference>
<evidence type="ECO:0000256" key="2">
    <source>
        <dbReference type="ARBA" id="ARBA00023163"/>
    </source>
</evidence>
<dbReference type="Gene3D" id="1.10.10.60">
    <property type="entry name" value="Homeodomain-like"/>
    <property type="match status" value="1"/>
</dbReference>
<dbReference type="Gene3D" id="1.10.357.10">
    <property type="entry name" value="Tetracycline Repressor, domain 2"/>
    <property type="match status" value="1"/>
</dbReference>
<keyword evidence="2" id="KW-0804">Transcription</keyword>
<comment type="caution">
    <text evidence="3">The sequence shown here is derived from an EMBL/GenBank/DDBJ whole genome shotgun (WGS) entry which is preliminary data.</text>
</comment>
<dbReference type="SUPFAM" id="SSF48498">
    <property type="entry name" value="Tetracyclin repressor-like, C-terminal domain"/>
    <property type="match status" value="1"/>
</dbReference>
<sequence length="167" mass="18210">MALLKAGIGGGINAPSFHAAFGSKENLFKEVIEHYVVTYGQVIACLWDESLSSREAVELALRRSANGYPKECILVLSASTCAPEHKHVQKMLAEQRARTLEGFIASIQRAVECAEFPADANVWAFAVSFHSFLLGLSNLERDGILGNELDIAVTEMMGNWDIRGALV</sequence>
<proteinExistence type="predicted"/>
<dbReference type="PANTHER" id="PTHR47506">
    <property type="entry name" value="TRANSCRIPTIONAL REGULATORY PROTEIN"/>
    <property type="match status" value="1"/>
</dbReference>
<dbReference type="AlphaFoldDB" id="A0A2G0QAA6"/>
<dbReference type="PANTHER" id="PTHR47506:SF1">
    <property type="entry name" value="HTH-TYPE TRANSCRIPTIONAL REGULATOR YJDC"/>
    <property type="match status" value="1"/>
</dbReference>
<organism evidence="3 4">
    <name type="scientific">Xenorhabdus hominickii</name>
    <dbReference type="NCBI Taxonomy" id="351679"/>
    <lineage>
        <taxon>Bacteria</taxon>
        <taxon>Pseudomonadati</taxon>
        <taxon>Pseudomonadota</taxon>
        <taxon>Gammaproteobacteria</taxon>
        <taxon>Enterobacterales</taxon>
        <taxon>Morganellaceae</taxon>
        <taxon>Xenorhabdus</taxon>
    </lineage>
</organism>
<dbReference type="InterPro" id="IPR036271">
    <property type="entry name" value="Tet_transcr_reg_TetR-rel_C_sf"/>
</dbReference>
<evidence type="ECO:0000313" key="3">
    <source>
        <dbReference type="EMBL" id="PHM56150.1"/>
    </source>
</evidence>
<protein>
    <submittedName>
        <fullName evidence="3">TetR family transcriptional regulator</fullName>
    </submittedName>
</protein>
<keyword evidence="1" id="KW-0805">Transcription regulation</keyword>
<evidence type="ECO:0000313" key="4">
    <source>
        <dbReference type="Proteomes" id="UP000225433"/>
    </source>
</evidence>
<evidence type="ECO:0000256" key="1">
    <source>
        <dbReference type="ARBA" id="ARBA00023015"/>
    </source>
</evidence>
<accession>A0A2G0QAA6</accession>
<dbReference type="RefSeq" id="WP_335673754.1">
    <property type="nucleotide sequence ID" value="NZ_CAWNQJ010000046.1"/>
</dbReference>
<reference evidence="3 4" key="1">
    <citation type="journal article" date="2017" name="Nat. Microbiol.">
        <title>Natural product diversity associated with the nematode symbionts Photorhabdus and Xenorhabdus.</title>
        <authorList>
            <person name="Tobias N.J."/>
            <person name="Wolff H."/>
            <person name="Djahanschiri B."/>
            <person name="Grundmann F."/>
            <person name="Kronenwerth M."/>
            <person name="Shi Y.M."/>
            <person name="Simonyi S."/>
            <person name="Grun P."/>
            <person name="Shapiro-Ilan D."/>
            <person name="Pidot S.J."/>
            <person name="Stinear T.P."/>
            <person name="Ebersberger I."/>
            <person name="Bode H.B."/>
        </authorList>
    </citation>
    <scope>NUCLEOTIDE SEQUENCE [LARGE SCALE GENOMIC DNA]</scope>
    <source>
        <strain evidence="3 4">DSM 17903</strain>
    </source>
</reference>